<comment type="caution">
    <text evidence="1">The sequence shown here is derived from an EMBL/GenBank/DDBJ whole genome shotgun (WGS) entry which is preliminary data.</text>
</comment>
<dbReference type="AlphaFoldDB" id="A0AAI9CG70"/>
<organism evidence="1 2">
    <name type="scientific">Stenotrophomonas maltophilia</name>
    <name type="common">Pseudomonas maltophilia</name>
    <name type="synonym">Xanthomonas maltophilia</name>
    <dbReference type="NCBI Taxonomy" id="40324"/>
    <lineage>
        <taxon>Bacteria</taxon>
        <taxon>Pseudomonadati</taxon>
        <taxon>Pseudomonadota</taxon>
        <taxon>Gammaproteobacteria</taxon>
        <taxon>Lysobacterales</taxon>
        <taxon>Lysobacteraceae</taxon>
        <taxon>Stenotrophomonas</taxon>
        <taxon>Stenotrophomonas maltophilia group</taxon>
    </lineage>
</organism>
<evidence type="ECO:0000313" key="1">
    <source>
        <dbReference type="EMBL" id="EKZ1926044.1"/>
    </source>
</evidence>
<reference evidence="1" key="1">
    <citation type="submission" date="2023-08" db="EMBL/GenBank/DDBJ databases">
        <authorList>
            <consortium name="Clinical and Environmental Microbiology Branch: Whole genome sequencing antimicrobial resistance pathogens in the healthcare setting"/>
        </authorList>
    </citation>
    <scope>NUCLEOTIDE SEQUENCE</scope>
    <source>
        <strain evidence="1">2023CJ-00293</strain>
    </source>
</reference>
<dbReference type="InterPro" id="IPR006441">
    <property type="entry name" value="Phage_P2_GpN"/>
</dbReference>
<sequence length="340" mass="37642">MRTETRTQFNQFTRRVAELNNVESAALSFSVEPSVQQTIEQRIQESSAFLSAINMPGVIDLKGEKIGVGVSGTIAGRTDTSGNGKREPADVTALDKTGYECVQTNYDTAIPYARLDAWARQKNFQTVLRDAIIQRQALDRIMVGFNGTSIASTTNSSTNPLLQDVNKGWLQKYREHAAKRVLAKGKAGDKIVIGGADKATRDYANLDALVMDVVSNLIDPWHQQDPALVVVLGRNLVHDKYFPIINQDNKPTELLAADLVLGTKRIGGLQPVVVPFMPADALLVTSLDNLSLYWQIDGRRRYIKEEPEKNRVANFESSNDCYVVEDYGRGAVVENIKVED</sequence>
<dbReference type="EMBL" id="ABLTIR010000013">
    <property type="protein sequence ID" value="EKZ1926044.1"/>
    <property type="molecule type" value="Genomic_DNA"/>
</dbReference>
<accession>A0AAI9CG70</accession>
<name>A0AAI9CG70_STEMA</name>
<protein>
    <submittedName>
        <fullName evidence="1">Phage major capsid protein, P2 family</fullName>
    </submittedName>
</protein>
<dbReference type="Proteomes" id="UP001225498">
    <property type="component" value="Unassembled WGS sequence"/>
</dbReference>
<evidence type="ECO:0000313" key="2">
    <source>
        <dbReference type="Proteomes" id="UP001225498"/>
    </source>
</evidence>
<dbReference type="Pfam" id="PF05125">
    <property type="entry name" value="Phage_cap_P2"/>
    <property type="match status" value="1"/>
</dbReference>
<dbReference type="NCBIfam" id="TIGR01551">
    <property type="entry name" value="major_capsid_P2"/>
    <property type="match status" value="1"/>
</dbReference>
<proteinExistence type="predicted"/>
<gene>
    <name evidence="1" type="ORF">REH87_001031</name>
</gene>
<dbReference type="RefSeq" id="WP_049407200.1">
    <property type="nucleotide sequence ID" value="NZ_JAKJQU010000028.1"/>
</dbReference>